<dbReference type="EMBL" id="AJIL01000032">
    <property type="protein sequence ID" value="KNF01134.1"/>
    <property type="molecule type" value="Genomic_DNA"/>
</dbReference>
<dbReference type="AlphaFoldDB" id="A0A0L0VPD0"/>
<evidence type="ECO:0000313" key="1">
    <source>
        <dbReference type="EMBL" id="KNF01134.1"/>
    </source>
</evidence>
<organism evidence="1 2">
    <name type="scientific">Puccinia striiformis f. sp. tritici PST-78</name>
    <dbReference type="NCBI Taxonomy" id="1165861"/>
    <lineage>
        <taxon>Eukaryota</taxon>
        <taxon>Fungi</taxon>
        <taxon>Dikarya</taxon>
        <taxon>Basidiomycota</taxon>
        <taxon>Pucciniomycotina</taxon>
        <taxon>Pucciniomycetes</taxon>
        <taxon>Pucciniales</taxon>
        <taxon>Pucciniaceae</taxon>
        <taxon>Puccinia</taxon>
    </lineage>
</organism>
<proteinExistence type="predicted"/>
<comment type="caution">
    <text evidence="1">The sequence shown here is derived from an EMBL/GenBank/DDBJ whole genome shotgun (WGS) entry which is preliminary data.</text>
</comment>
<gene>
    <name evidence="1" type="ORF">PSTG_05762</name>
</gene>
<dbReference type="Proteomes" id="UP000054564">
    <property type="component" value="Unassembled WGS sequence"/>
</dbReference>
<protein>
    <submittedName>
        <fullName evidence="1">Uncharacterized protein</fullName>
    </submittedName>
</protein>
<keyword evidence="2" id="KW-1185">Reference proteome</keyword>
<evidence type="ECO:0000313" key="2">
    <source>
        <dbReference type="Proteomes" id="UP000054564"/>
    </source>
</evidence>
<name>A0A0L0VPD0_9BASI</name>
<accession>A0A0L0VPD0</accession>
<reference evidence="2" key="1">
    <citation type="submission" date="2014-03" db="EMBL/GenBank/DDBJ databases">
        <title>The Genome Sequence of Puccinia striiformis f. sp. tritici PST-78.</title>
        <authorList>
            <consortium name="The Broad Institute Genome Sequencing Platform"/>
            <person name="Cuomo C."/>
            <person name="Hulbert S."/>
            <person name="Chen X."/>
            <person name="Walker B."/>
            <person name="Young S.K."/>
            <person name="Zeng Q."/>
            <person name="Gargeya S."/>
            <person name="Fitzgerald M."/>
            <person name="Haas B."/>
            <person name="Abouelleil A."/>
            <person name="Alvarado L."/>
            <person name="Arachchi H.M."/>
            <person name="Berlin A.M."/>
            <person name="Chapman S.B."/>
            <person name="Goldberg J."/>
            <person name="Griggs A."/>
            <person name="Gujja S."/>
            <person name="Hansen M."/>
            <person name="Howarth C."/>
            <person name="Imamovic A."/>
            <person name="Larimer J."/>
            <person name="McCowan C."/>
            <person name="Montmayeur A."/>
            <person name="Murphy C."/>
            <person name="Neiman D."/>
            <person name="Pearson M."/>
            <person name="Priest M."/>
            <person name="Roberts A."/>
            <person name="Saif S."/>
            <person name="Shea T."/>
            <person name="Sisk P."/>
            <person name="Sykes S."/>
            <person name="Wortman J."/>
            <person name="Nusbaum C."/>
            <person name="Birren B."/>
        </authorList>
    </citation>
    <scope>NUCLEOTIDE SEQUENCE [LARGE SCALE GENOMIC DNA]</scope>
    <source>
        <strain evidence="2">race PST-78</strain>
    </source>
</reference>
<sequence length="88" mass="10194">MEKIEGSRITSTLEVKGLYNSKKFTLESLSTLFPREEHLWSSPTRPEPIGRSTEDGLGQDELHYLLKTDGFMRVVSLIRRASHWRSRC</sequence>